<gene>
    <name evidence="2" type="primary">mlaC</name>
    <name evidence="2" type="ORF">DSM104440_03219</name>
</gene>
<dbReference type="Pfam" id="PF05494">
    <property type="entry name" value="MlaC"/>
    <property type="match status" value="1"/>
</dbReference>
<accession>A0A6M4HB98</accession>
<name>A0A6M4HB98_9PROT</name>
<evidence type="ECO:0000313" key="2">
    <source>
        <dbReference type="EMBL" id="QJR16385.1"/>
    </source>
</evidence>
<reference evidence="2 3" key="1">
    <citation type="submission" date="2020-04" db="EMBL/GenBank/DDBJ databases">
        <title>Usitatibacter rugosus gen. nov., sp. nov. and Usitatibacter palustris sp. nov., novel members of Usitatibacteraceae fam. nov. within the order Nitrosomonadales isolated from soil.</title>
        <authorList>
            <person name="Huber K.J."/>
            <person name="Neumann-Schaal M."/>
            <person name="Geppert A."/>
            <person name="Luckner M."/>
            <person name="Wanner G."/>
            <person name="Overmann J."/>
        </authorList>
    </citation>
    <scope>NUCLEOTIDE SEQUENCE [LARGE SCALE GENOMIC DNA]</scope>
    <source>
        <strain evidence="2 3">Swamp67</strain>
    </source>
</reference>
<dbReference type="RefSeq" id="WP_171164438.1">
    <property type="nucleotide sequence ID" value="NZ_CP053073.1"/>
</dbReference>
<dbReference type="InterPro" id="IPR008869">
    <property type="entry name" value="MlaC/ttg2D"/>
</dbReference>
<proteinExistence type="predicted"/>
<dbReference type="AlphaFoldDB" id="A0A6M4HB98"/>
<dbReference type="Proteomes" id="UP000503096">
    <property type="component" value="Chromosome"/>
</dbReference>
<sequence length="210" mass="22929">MIRSILTFVAVLVPVVALAQDAPDALVRKASDDVLAAIRADKDLQSGNMQKIYAIADEKVLPHFDFSRMTRLAVGRNWATATDAQKESLTKEFRTMLVRTYATSLSQYRNQTIEVKPAKVAAGDKETVVKTAVIQQGGPPIPIDYSMEKTDAGWKVYDVIIDGVSLVTTYRGSFNDQIQKSGIDGLVKTLSDRNAVSQSKAAPAKAEPKK</sequence>
<keyword evidence="3" id="KW-1185">Reference proteome</keyword>
<protein>
    <submittedName>
        <fullName evidence="2">Intermembrane phospholipid transport system binding protein MlaC</fullName>
    </submittedName>
</protein>
<keyword evidence="1" id="KW-0732">Signal</keyword>
<organism evidence="2 3">
    <name type="scientific">Usitatibacter palustris</name>
    <dbReference type="NCBI Taxonomy" id="2732487"/>
    <lineage>
        <taxon>Bacteria</taxon>
        <taxon>Pseudomonadati</taxon>
        <taxon>Pseudomonadota</taxon>
        <taxon>Betaproteobacteria</taxon>
        <taxon>Nitrosomonadales</taxon>
        <taxon>Usitatibacteraceae</taxon>
        <taxon>Usitatibacter</taxon>
    </lineage>
</organism>
<dbReference type="FunCoup" id="A0A6M4HB98">
    <property type="interactions" value="175"/>
</dbReference>
<evidence type="ECO:0000256" key="1">
    <source>
        <dbReference type="SAM" id="SignalP"/>
    </source>
</evidence>
<evidence type="ECO:0000313" key="3">
    <source>
        <dbReference type="Proteomes" id="UP000503096"/>
    </source>
</evidence>
<feature type="signal peptide" evidence="1">
    <location>
        <begin position="1"/>
        <end position="19"/>
    </location>
</feature>
<dbReference type="PANTHER" id="PTHR36573:SF1">
    <property type="entry name" value="INTERMEMBRANE PHOSPHOLIPID TRANSPORT SYSTEM BINDING PROTEIN MLAC"/>
    <property type="match status" value="1"/>
</dbReference>
<dbReference type="Gene3D" id="1.10.10.640">
    <property type="entry name" value="phospholipid-binding protein"/>
    <property type="match status" value="1"/>
</dbReference>
<dbReference type="PANTHER" id="PTHR36573">
    <property type="entry name" value="INTERMEMBRANE PHOSPHOLIPID TRANSPORT SYSTEM BINDING PROTEIN MLAC"/>
    <property type="match status" value="1"/>
</dbReference>
<feature type="chain" id="PRO_5026821342" evidence="1">
    <location>
        <begin position="20"/>
        <end position="210"/>
    </location>
</feature>
<dbReference type="EMBL" id="CP053073">
    <property type="protein sequence ID" value="QJR16385.1"/>
    <property type="molecule type" value="Genomic_DNA"/>
</dbReference>
<dbReference type="KEGG" id="upl:DSM104440_03219"/>
<dbReference type="InParanoid" id="A0A6M4HB98"/>
<dbReference type="PIRSF" id="PIRSF004649">
    <property type="entry name" value="MlaC"/>
    <property type="match status" value="1"/>
</dbReference>
<dbReference type="Gene3D" id="3.10.450.50">
    <property type="match status" value="1"/>
</dbReference>